<protein>
    <submittedName>
        <fullName evidence="5">Sugar kinase</fullName>
    </submittedName>
</protein>
<proteinExistence type="inferred from homology"/>
<evidence type="ECO:0000313" key="5">
    <source>
        <dbReference type="EMBL" id="GAA4760979.1"/>
    </source>
</evidence>
<dbReference type="Proteomes" id="UP001500141">
    <property type="component" value="Unassembled WGS sequence"/>
</dbReference>
<dbReference type="SUPFAM" id="SSF53613">
    <property type="entry name" value="Ribokinase-like"/>
    <property type="match status" value="1"/>
</dbReference>
<name>A0ABP8ZNL9_9FLAO</name>
<comment type="similarity">
    <text evidence="1">Belongs to the carbohydrate kinase PfkB family.</text>
</comment>
<dbReference type="CDD" id="cd01166">
    <property type="entry name" value="KdgK"/>
    <property type="match status" value="1"/>
</dbReference>
<reference evidence="6" key="1">
    <citation type="journal article" date="2019" name="Int. J. Syst. Evol. Microbiol.">
        <title>The Global Catalogue of Microorganisms (GCM) 10K type strain sequencing project: providing services to taxonomists for standard genome sequencing and annotation.</title>
        <authorList>
            <consortium name="The Broad Institute Genomics Platform"/>
            <consortium name="The Broad Institute Genome Sequencing Center for Infectious Disease"/>
            <person name="Wu L."/>
            <person name="Ma J."/>
        </authorList>
    </citation>
    <scope>NUCLEOTIDE SEQUENCE [LARGE SCALE GENOMIC DNA]</scope>
    <source>
        <strain evidence="6">JCM 18198</strain>
    </source>
</reference>
<keyword evidence="6" id="KW-1185">Reference proteome</keyword>
<feature type="domain" description="Carbohydrate kinase PfkB" evidence="4">
    <location>
        <begin position="1"/>
        <end position="313"/>
    </location>
</feature>
<keyword evidence="3 5" id="KW-0418">Kinase</keyword>
<accession>A0ABP8ZNL9</accession>
<dbReference type="InterPro" id="IPR029056">
    <property type="entry name" value="Ribokinase-like"/>
</dbReference>
<dbReference type="Pfam" id="PF00294">
    <property type="entry name" value="PfkB"/>
    <property type="match status" value="1"/>
</dbReference>
<evidence type="ECO:0000256" key="1">
    <source>
        <dbReference type="ARBA" id="ARBA00010688"/>
    </source>
</evidence>
<evidence type="ECO:0000256" key="2">
    <source>
        <dbReference type="ARBA" id="ARBA00022679"/>
    </source>
</evidence>
<sequence length="340" mass="37816">MSKVVTFGEIMLRLSTESNQRFSQAKTFSANYGGGEFNVAVSLANYGIEAEFVTRIPDNEIGHAALQEIRKMNVGMSNIQLGGDRLGIYFLETGVGNRGSNVVYDRSNSAIATIEENTFDWAKIFEKKDWFHWSGITPALSEKAAKECLKAIKTAHQLGLKISCDLNYRSKLWKYGKEPFEVMPQMLKYCNVILGDIDTAFFMLGIDKVNPDYENDEQLKKYYSNITDLCPNLETIATTLRYSINASHQKIGGVLFNNNKIYEAPITDVTNVVDRVGTGDAFMGGLLYSLIKTSDNLQRSIEFAVAACSLKHTIVGDYNLATLAEIEKIVNGDNSGKVSR</sequence>
<comment type="caution">
    <text evidence="5">The sequence shown here is derived from an EMBL/GenBank/DDBJ whole genome shotgun (WGS) entry which is preliminary data.</text>
</comment>
<dbReference type="RefSeq" id="WP_264544084.1">
    <property type="nucleotide sequence ID" value="NZ_BAABIP010000007.1"/>
</dbReference>
<dbReference type="GO" id="GO:0016301">
    <property type="term" value="F:kinase activity"/>
    <property type="evidence" value="ECO:0007669"/>
    <property type="project" value="UniProtKB-KW"/>
</dbReference>
<organism evidence="5 6">
    <name type="scientific">Flavobacterium hankyongi</name>
    <dbReference type="NCBI Taxonomy" id="1176532"/>
    <lineage>
        <taxon>Bacteria</taxon>
        <taxon>Pseudomonadati</taxon>
        <taxon>Bacteroidota</taxon>
        <taxon>Flavobacteriia</taxon>
        <taxon>Flavobacteriales</taxon>
        <taxon>Flavobacteriaceae</taxon>
        <taxon>Flavobacterium</taxon>
    </lineage>
</organism>
<dbReference type="Gene3D" id="3.40.1190.20">
    <property type="match status" value="1"/>
</dbReference>
<evidence type="ECO:0000256" key="3">
    <source>
        <dbReference type="ARBA" id="ARBA00022777"/>
    </source>
</evidence>
<dbReference type="PANTHER" id="PTHR43320">
    <property type="entry name" value="SUGAR KINASE"/>
    <property type="match status" value="1"/>
</dbReference>
<dbReference type="EMBL" id="BAABIP010000007">
    <property type="protein sequence ID" value="GAA4760979.1"/>
    <property type="molecule type" value="Genomic_DNA"/>
</dbReference>
<keyword evidence="2" id="KW-0808">Transferase</keyword>
<dbReference type="InterPro" id="IPR052700">
    <property type="entry name" value="Carb_kinase_PfkB-like"/>
</dbReference>
<gene>
    <name evidence="5" type="ORF">GCM10023230_07450</name>
</gene>
<dbReference type="InterPro" id="IPR011611">
    <property type="entry name" value="PfkB_dom"/>
</dbReference>
<evidence type="ECO:0000259" key="4">
    <source>
        <dbReference type="Pfam" id="PF00294"/>
    </source>
</evidence>
<dbReference type="PANTHER" id="PTHR43320:SF2">
    <property type="entry name" value="2-DEHYDRO-3-DEOXYGLUCONOKINASE_2-DEHYDRO-3-DEOXYGALACTONOKINASE"/>
    <property type="match status" value="1"/>
</dbReference>
<evidence type="ECO:0000313" key="6">
    <source>
        <dbReference type="Proteomes" id="UP001500141"/>
    </source>
</evidence>